<dbReference type="Proteomes" id="UP000811619">
    <property type="component" value="Unassembled WGS sequence"/>
</dbReference>
<name>A0A8K0NFW4_9HYPO</name>
<dbReference type="AlphaFoldDB" id="A0A8K0NFW4"/>
<dbReference type="OrthoDB" id="4196148at2759"/>
<proteinExistence type="predicted"/>
<gene>
    <name evidence="1" type="ORF">E4U42_007862</name>
</gene>
<accession>A0A8K0NFW4</accession>
<organism evidence="1 2">
    <name type="scientific">Claviceps africana</name>
    <dbReference type="NCBI Taxonomy" id="83212"/>
    <lineage>
        <taxon>Eukaryota</taxon>
        <taxon>Fungi</taxon>
        <taxon>Dikarya</taxon>
        <taxon>Ascomycota</taxon>
        <taxon>Pezizomycotina</taxon>
        <taxon>Sordariomycetes</taxon>
        <taxon>Hypocreomycetidae</taxon>
        <taxon>Hypocreales</taxon>
        <taxon>Clavicipitaceae</taxon>
        <taxon>Claviceps</taxon>
    </lineage>
</organism>
<keyword evidence="2" id="KW-1185">Reference proteome</keyword>
<comment type="caution">
    <text evidence="1">The sequence shown here is derived from an EMBL/GenBank/DDBJ whole genome shotgun (WGS) entry which is preliminary data.</text>
</comment>
<feature type="non-terminal residue" evidence="1">
    <location>
        <position position="87"/>
    </location>
</feature>
<reference evidence="1" key="1">
    <citation type="journal article" date="2020" name="bioRxiv">
        <title>Whole genome comparisons of ergot fungi reveals the divergence and evolution of species within the genus Claviceps are the result of varying mechanisms driving genome evolution and host range expansion.</title>
        <authorList>
            <person name="Wyka S.A."/>
            <person name="Mondo S.J."/>
            <person name="Liu M."/>
            <person name="Dettman J."/>
            <person name="Nalam V."/>
            <person name="Broders K.D."/>
        </authorList>
    </citation>
    <scope>NUCLEOTIDE SEQUENCE</scope>
    <source>
        <strain evidence="1">CCC 489</strain>
    </source>
</reference>
<protein>
    <submittedName>
        <fullName evidence="1">Uncharacterized protein</fullName>
    </submittedName>
</protein>
<evidence type="ECO:0000313" key="1">
    <source>
        <dbReference type="EMBL" id="KAG5915965.1"/>
    </source>
</evidence>
<evidence type="ECO:0000313" key="2">
    <source>
        <dbReference type="Proteomes" id="UP000811619"/>
    </source>
</evidence>
<dbReference type="EMBL" id="SRPY01000933">
    <property type="protein sequence ID" value="KAG5915965.1"/>
    <property type="molecule type" value="Genomic_DNA"/>
</dbReference>
<sequence length="87" mass="9536">RDGVLVAEETRVRRHDARALPRLTILAVLAERDLDLLVACWVARVYKEAEGTAQGWKEFTRFIPKIPTSSGLTTAAMRGPAPGSCVC</sequence>